<organism evidence="10 11">
    <name type="scientific">Stanieria cyanosphaera (strain ATCC 29371 / PCC 7437)</name>
    <dbReference type="NCBI Taxonomy" id="111780"/>
    <lineage>
        <taxon>Bacteria</taxon>
        <taxon>Bacillati</taxon>
        <taxon>Cyanobacteriota</taxon>
        <taxon>Cyanophyceae</taxon>
        <taxon>Pleurocapsales</taxon>
        <taxon>Dermocarpellaceae</taxon>
        <taxon>Stanieria</taxon>
    </lineage>
</organism>
<keyword evidence="2 8" id="KW-0813">Transport</keyword>
<evidence type="ECO:0000256" key="1">
    <source>
        <dbReference type="ARBA" id="ARBA00004141"/>
    </source>
</evidence>
<evidence type="ECO:0000256" key="7">
    <source>
        <dbReference type="ARBA" id="ARBA00023136"/>
    </source>
</evidence>
<comment type="subcellular location">
    <subcellularLocation>
        <location evidence="8">Cell inner membrane</location>
        <topology evidence="8">Multi-pass membrane protein</topology>
    </subcellularLocation>
    <subcellularLocation>
        <location evidence="1">Membrane</location>
        <topology evidence="1">Multi-pass membrane protein</topology>
    </subcellularLocation>
</comment>
<dbReference type="RefSeq" id="WP_015193112.1">
    <property type="nucleotide sequence ID" value="NC_019748.1"/>
</dbReference>
<evidence type="ECO:0000256" key="4">
    <source>
        <dbReference type="ARBA" id="ARBA00022781"/>
    </source>
</evidence>
<dbReference type="AlphaFoldDB" id="K9XTN7"/>
<keyword evidence="11" id="KW-1185">Reference proteome</keyword>
<keyword evidence="7 8" id="KW-0472">Membrane</keyword>
<dbReference type="NCBIfam" id="NF002703">
    <property type="entry name" value="PRK02507.1-1"/>
    <property type="match status" value="1"/>
</dbReference>
<dbReference type="STRING" id="111780.Sta7437_1885"/>
<feature type="compositionally biased region" description="Low complexity" evidence="9">
    <location>
        <begin position="155"/>
        <end position="164"/>
    </location>
</feature>
<dbReference type="PANTHER" id="PTHR33650:SF2">
    <property type="entry name" value="CHLOROPLAST ENVELOPE MEMBRANE PROTEIN"/>
    <property type="match status" value="1"/>
</dbReference>
<feature type="region of interest" description="Disordered" evidence="9">
    <location>
        <begin position="154"/>
        <end position="175"/>
    </location>
</feature>
<evidence type="ECO:0000256" key="8">
    <source>
        <dbReference type="HAMAP-Rule" id="MF_01308"/>
    </source>
</evidence>
<evidence type="ECO:0000256" key="2">
    <source>
        <dbReference type="ARBA" id="ARBA00022448"/>
    </source>
</evidence>
<evidence type="ECO:0000256" key="5">
    <source>
        <dbReference type="ARBA" id="ARBA00022989"/>
    </source>
</evidence>
<accession>K9XTN7</accession>
<dbReference type="PATRIC" id="fig|111780.3.peg.1971"/>
<dbReference type="HAMAP" id="MF_01308">
    <property type="entry name" value="CemA_PxcA"/>
    <property type="match status" value="1"/>
</dbReference>
<dbReference type="Pfam" id="PF03040">
    <property type="entry name" value="CemA"/>
    <property type="match status" value="1"/>
</dbReference>
<protein>
    <recommendedName>
        <fullName evidence="8">Proton extrusion protein PxcA</fullName>
    </recommendedName>
</protein>
<name>K9XTN7_STAC7</name>
<dbReference type="InterPro" id="IPR004282">
    <property type="entry name" value="CemA"/>
</dbReference>
<dbReference type="Proteomes" id="UP000010473">
    <property type="component" value="Chromosome"/>
</dbReference>
<proteinExistence type="inferred from homology"/>
<evidence type="ECO:0000313" key="11">
    <source>
        <dbReference type="Proteomes" id="UP000010473"/>
    </source>
</evidence>
<feature type="transmembrane region" description="Helical" evidence="8">
    <location>
        <begin position="402"/>
        <end position="422"/>
    </location>
</feature>
<gene>
    <name evidence="8" type="primary">pxcA</name>
    <name evidence="10" type="ordered locus">Sta7437_1885</name>
</gene>
<keyword evidence="5 8" id="KW-1133">Transmembrane helix</keyword>
<evidence type="ECO:0000313" key="10">
    <source>
        <dbReference type="EMBL" id="AFZ35441.1"/>
    </source>
</evidence>
<dbReference type="GO" id="GO:0015078">
    <property type="term" value="F:proton transmembrane transporter activity"/>
    <property type="evidence" value="ECO:0007669"/>
    <property type="project" value="UniProtKB-UniRule"/>
</dbReference>
<dbReference type="PANTHER" id="PTHR33650">
    <property type="entry name" value="CHLOROPLAST ENVELOPE MEMBRANE PROTEIN-RELATED"/>
    <property type="match status" value="1"/>
</dbReference>
<feature type="transmembrane region" description="Helical" evidence="8">
    <location>
        <begin position="361"/>
        <end position="379"/>
    </location>
</feature>
<dbReference type="OrthoDB" id="418298at2"/>
<reference evidence="11" key="1">
    <citation type="journal article" date="2013" name="Proc. Natl. Acad. Sci. U.S.A.">
        <title>Improving the coverage of the cyanobacterial phylum using diversity-driven genome sequencing.</title>
        <authorList>
            <person name="Shih P.M."/>
            <person name="Wu D."/>
            <person name="Latifi A."/>
            <person name="Axen S.D."/>
            <person name="Fewer D.P."/>
            <person name="Talla E."/>
            <person name="Calteau A."/>
            <person name="Cai F."/>
            <person name="Tandeau de Marsac N."/>
            <person name="Rippka R."/>
            <person name="Herdman M."/>
            <person name="Sivonen K."/>
            <person name="Coursin T."/>
            <person name="Laurent T."/>
            <person name="Goodwin L."/>
            <person name="Nolan M."/>
            <person name="Davenport K.W."/>
            <person name="Han C.S."/>
            <person name="Rubin E.M."/>
            <person name="Eisen J.A."/>
            <person name="Woyke T."/>
            <person name="Gugger M."/>
            <person name="Kerfeld C.A."/>
        </authorList>
    </citation>
    <scope>NUCLEOTIDE SEQUENCE [LARGE SCALE GENOMIC DNA]</scope>
    <source>
        <strain evidence="11">ATCC 29371 / PCC 7437</strain>
    </source>
</reference>
<keyword evidence="3 8" id="KW-0812">Transmembrane</keyword>
<keyword evidence="8" id="KW-0997">Cell inner membrane</keyword>
<feature type="transmembrane region" description="Helical" evidence="8">
    <location>
        <begin position="220"/>
        <end position="239"/>
    </location>
</feature>
<feature type="transmembrane region" description="Helical" evidence="8">
    <location>
        <begin position="319"/>
        <end position="340"/>
    </location>
</feature>
<sequence length="442" mass="50723">MKLQNIISGGRNWLSATPERALDQAYRAAIKIKAIEDDHFNGQPVLTQTMGYSDSVYKVFRTDVDNYLKTIKFRLTEFKLSRSFLIFSDTQPNNNQVAITYSNGLPPQPNLTIVEKLNFIDQIVSRYQNKDVIAVNSDSKITIDSAVAKNQLTLPKNNKNSTNPKNKDPNLETISDKTGVLPRSFMRTINRIKQEIDPQSETTEEEVLKKFRRSRNKTAISIRFLLILIIVPLMTHQIAKTFLVTPLVKEYFAEREQILFINKDLEEEAFIELRHYEENLHFQNLLGLAPRLSEEEVEIRLQEKAGEIAEEYREHGINAVSNVFSDIFSLIAFAGIIFACQKEIGIVKSFLDEIVYGLSDSAKAFLIILLTDMFVGYHSPHGWEVILEGIANHLGLPENRDFNFLFIATFPVILDTVLKYWIFRYLNRISPSSVATYKNMNE</sequence>
<keyword evidence="8" id="KW-1003">Cell membrane</keyword>
<comment type="function">
    <text evidence="8">Required for H(+) efflux immediately after light irradiation to form a rapid H(+) concentration gradient across the thylakoid membranes. Together with PxcL, contributes to transient H(+) uptake following dark to light transition.</text>
</comment>
<dbReference type="KEGG" id="scs:Sta7437_1885"/>
<keyword evidence="4 8" id="KW-0375">Hydrogen ion transport</keyword>
<dbReference type="EMBL" id="CP003653">
    <property type="protein sequence ID" value="AFZ35441.1"/>
    <property type="molecule type" value="Genomic_DNA"/>
</dbReference>
<dbReference type="GO" id="GO:0005886">
    <property type="term" value="C:plasma membrane"/>
    <property type="evidence" value="ECO:0007669"/>
    <property type="project" value="UniProtKB-SubCell"/>
</dbReference>
<dbReference type="eggNOG" id="ENOG502Z8DN">
    <property type="taxonomic scope" value="Bacteria"/>
</dbReference>
<comment type="similarity">
    <text evidence="8">Belongs to the CemA family.</text>
</comment>
<evidence type="ECO:0000256" key="3">
    <source>
        <dbReference type="ARBA" id="ARBA00022692"/>
    </source>
</evidence>
<evidence type="ECO:0000256" key="9">
    <source>
        <dbReference type="SAM" id="MobiDB-lite"/>
    </source>
</evidence>
<keyword evidence="6 8" id="KW-0406">Ion transport</keyword>
<evidence type="ECO:0000256" key="6">
    <source>
        <dbReference type="ARBA" id="ARBA00023065"/>
    </source>
</evidence>
<dbReference type="HOGENOM" id="CLU_690401_0_0_3"/>